<dbReference type="GO" id="GO:0005886">
    <property type="term" value="C:plasma membrane"/>
    <property type="evidence" value="ECO:0007669"/>
    <property type="project" value="TreeGrafter"/>
</dbReference>
<dbReference type="SMART" id="SM00112">
    <property type="entry name" value="CA"/>
    <property type="match status" value="1"/>
</dbReference>
<keyword evidence="6" id="KW-0106">Calcium</keyword>
<sequence>VTATDVDDGLYGHVKYSFKKIPEKASQIFQLDADTGTISLLRILDYEEEDSYELEVQAYDGGGHFDTTNVV</sequence>
<gene>
    <name evidence="8" type="primary">Pcdhga11_2</name>
    <name evidence="8" type="ORF">PACPHI_R15393</name>
</gene>
<dbReference type="InterPro" id="IPR002126">
    <property type="entry name" value="Cadherin-like_dom"/>
</dbReference>
<protein>
    <submittedName>
        <fullName evidence="8">PCDGB protein</fullName>
    </submittedName>
</protein>
<feature type="non-terminal residue" evidence="8">
    <location>
        <position position="1"/>
    </location>
</feature>
<dbReference type="Gene3D" id="2.60.40.60">
    <property type="entry name" value="Cadherins"/>
    <property type="match status" value="1"/>
</dbReference>
<dbReference type="PROSITE" id="PS50268">
    <property type="entry name" value="CADHERIN_2"/>
    <property type="match status" value="1"/>
</dbReference>
<dbReference type="Pfam" id="PF00028">
    <property type="entry name" value="Cadherin"/>
    <property type="match status" value="1"/>
</dbReference>
<dbReference type="GO" id="GO:0005509">
    <property type="term" value="F:calcium ion binding"/>
    <property type="evidence" value="ECO:0007669"/>
    <property type="project" value="UniProtKB-UniRule"/>
</dbReference>
<evidence type="ECO:0000256" key="4">
    <source>
        <dbReference type="ARBA" id="ARBA00023136"/>
    </source>
</evidence>
<keyword evidence="2" id="KW-0812">Transmembrane</keyword>
<evidence type="ECO:0000256" key="5">
    <source>
        <dbReference type="ARBA" id="ARBA00023180"/>
    </source>
</evidence>
<dbReference type="Proteomes" id="UP000570547">
    <property type="component" value="Unassembled WGS sequence"/>
</dbReference>
<feature type="domain" description="Cadherin" evidence="7">
    <location>
        <begin position="1"/>
        <end position="62"/>
    </location>
</feature>
<evidence type="ECO:0000313" key="8">
    <source>
        <dbReference type="EMBL" id="NXI06494.1"/>
    </source>
</evidence>
<evidence type="ECO:0000256" key="6">
    <source>
        <dbReference type="PROSITE-ProRule" id="PRU00043"/>
    </source>
</evidence>
<evidence type="ECO:0000256" key="2">
    <source>
        <dbReference type="ARBA" id="ARBA00022692"/>
    </source>
</evidence>
<evidence type="ECO:0000256" key="1">
    <source>
        <dbReference type="ARBA" id="ARBA00004167"/>
    </source>
</evidence>
<evidence type="ECO:0000259" key="7">
    <source>
        <dbReference type="PROSITE" id="PS50268"/>
    </source>
</evidence>
<evidence type="ECO:0000313" key="9">
    <source>
        <dbReference type="Proteomes" id="UP000570547"/>
    </source>
</evidence>
<proteinExistence type="predicted"/>
<keyword evidence="5" id="KW-0325">Glycoprotein</keyword>
<reference evidence="8 9" key="1">
    <citation type="submission" date="2019-09" db="EMBL/GenBank/DDBJ databases">
        <title>Bird 10,000 Genomes (B10K) Project - Family phase.</title>
        <authorList>
            <person name="Zhang G."/>
        </authorList>
    </citation>
    <scope>NUCLEOTIDE SEQUENCE [LARGE SCALE GENOMIC DNA]</scope>
    <source>
        <strain evidence="8">B10K-DU-001-28</strain>
        <tissue evidence="8">Muscle</tissue>
    </source>
</reference>
<dbReference type="CDD" id="cd11304">
    <property type="entry name" value="Cadherin_repeat"/>
    <property type="match status" value="1"/>
</dbReference>
<keyword evidence="4" id="KW-0472">Membrane</keyword>
<dbReference type="AlphaFoldDB" id="A0A7K9Q4E8"/>
<evidence type="ECO:0000256" key="3">
    <source>
        <dbReference type="ARBA" id="ARBA00022989"/>
    </source>
</evidence>
<feature type="non-terminal residue" evidence="8">
    <location>
        <position position="71"/>
    </location>
</feature>
<dbReference type="PANTHER" id="PTHR24028">
    <property type="entry name" value="CADHERIN-87A"/>
    <property type="match status" value="1"/>
</dbReference>
<dbReference type="PANTHER" id="PTHR24028:SF234">
    <property type="entry name" value="PROTOCADHERIN GAMMA-A3"/>
    <property type="match status" value="1"/>
</dbReference>
<dbReference type="GO" id="GO:0007156">
    <property type="term" value="P:homophilic cell adhesion via plasma membrane adhesion molecules"/>
    <property type="evidence" value="ECO:0007669"/>
    <property type="project" value="InterPro"/>
</dbReference>
<organism evidence="8 9">
    <name type="scientific">Pachycephala philippinensis</name>
    <name type="common">yellow-belllied whistler</name>
    <dbReference type="NCBI Taxonomy" id="449367"/>
    <lineage>
        <taxon>Eukaryota</taxon>
        <taxon>Metazoa</taxon>
        <taxon>Chordata</taxon>
        <taxon>Craniata</taxon>
        <taxon>Vertebrata</taxon>
        <taxon>Euteleostomi</taxon>
        <taxon>Archelosauria</taxon>
        <taxon>Archosauria</taxon>
        <taxon>Dinosauria</taxon>
        <taxon>Saurischia</taxon>
        <taxon>Theropoda</taxon>
        <taxon>Coelurosauria</taxon>
        <taxon>Aves</taxon>
        <taxon>Neognathae</taxon>
        <taxon>Neoaves</taxon>
        <taxon>Telluraves</taxon>
        <taxon>Australaves</taxon>
        <taxon>Passeriformes</taxon>
        <taxon>Corvoidea</taxon>
        <taxon>Pachycephalidae</taxon>
        <taxon>Pachycephala</taxon>
    </lineage>
</organism>
<name>A0A7K9Q4E8_9CORV</name>
<keyword evidence="3" id="KW-1133">Transmembrane helix</keyword>
<accession>A0A7K9Q4E8</accession>
<dbReference type="InterPro" id="IPR015919">
    <property type="entry name" value="Cadherin-like_sf"/>
</dbReference>
<keyword evidence="9" id="KW-1185">Reference proteome</keyword>
<dbReference type="SUPFAM" id="SSF49313">
    <property type="entry name" value="Cadherin-like"/>
    <property type="match status" value="1"/>
</dbReference>
<comment type="caution">
    <text evidence="8">The sequence shown here is derived from an EMBL/GenBank/DDBJ whole genome shotgun (WGS) entry which is preliminary data.</text>
</comment>
<dbReference type="EMBL" id="VWZT01023568">
    <property type="protein sequence ID" value="NXI06494.1"/>
    <property type="molecule type" value="Genomic_DNA"/>
</dbReference>
<dbReference type="InterPro" id="IPR050174">
    <property type="entry name" value="Protocadherin/Cadherin-CA"/>
</dbReference>
<comment type="subcellular location">
    <subcellularLocation>
        <location evidence="1">Membrane</location>
        <topology evidence="1">Single-pass membrane protein</topology>
    </subcellularLocation>
</comment>